<sequence length="200" mass="21891">MSDSTTSTCLGRFLRSLFPGRNPVARTSDRIEAAVLLLAIVVPLLALPIAAALGSDTYARESRAAELEASTRYESTAVLLTDAVLESPTIYAGGRQTVQVRAEWQRPDGSPGTGLVVAEAGLEKGSEVRVWLDESGERVQPPRTQAMAAWNAAAVAITAWLSVTLVCALSWWALHALLDRARRQRWQREWDELDREIHGL</sequence>
<evidence type="ECO:0000313" key="2">
    <source>
        <dbReference type="EMBL" id="TKG71121.1"/>
    </source>
</evidence>
<proteinExistence type="predicted"/>
<dbReference type="EMBL" id="SWMS01000006">
    <property type="protein sequence ID" value="TKG71121.1"/>
    <property type="molecule type" value="Genomic_DNA"/>
</dbReference>
<dbReference type="PANTHER" id="PTHR42305:SF1">
    <property type="entry name" value="MEMBRANE PROTEIN RV1733C-RELATED"/>
    <property type="match status" value="1"/>
</dbReference>
<keyword evidence="1" id="KW-0472">Membrane</keyword>
<protein>
    <recommendedName>
        <fullName evidence="4">Transmembrane protein</fullName>
    </recommendedName>
</protein>
<feature type="transmembrane region" description="Helical" evidence="1">
    <location>
        <begin position="152"/>
        <end position="178"/>
    </location>
</feature>
<dbReference type="Proteomes" id="UP000309992">
    <property type="component" value="Unassembled WGS sequence"/>
</dbReference>
<comment type="caution">
    <text evidence="2">The sequence shown here is derived from an EMBL/GenBank/DDBJ whole genome shotgun (WGS) entry which is preliminary data.</text>
</comment>
<name>A0ABY2S631_9PSEU</name>
<evidence type="ECO:0000256" key="1">
    <source>
        <dbReference type="SAM" id="Phobius"/>
    </source>
</evidence>
<keyword evidence="1" id="KW-1133">Transmembrane helix</keyword>
<accession>A0ABY2S631</accession>
<keyword evidence="1" id="KW-0812">Transmembrane</keyword>
<dbReference type="RefSeq" id="WP_137095239.1">
    <property type="nucleotide sequence ID" value="NZ_SWMS01000006.1"/>
</dbReference>
<organism evidence="2 3">
    <name type="scientific">Prauserella endophytica</name>
    <dbReference type="NCBI Taxonomy" id="1592324"/>
    <lineage>
        <taxon>Bacteria</taxon>
        <taxon>Bacillati</taxon>
        <taxon>Actinomycetota</taxon>
        <taxon>Actinomycetes</taxon>
        <taxon>Pseudonocardiales</taxon>
        <taxon>Pseudonocardiaceae</taxon>
        <taxon>Prauserella</taxon>
        <taxon>Prauserella coralliicola group</taxon>
    </lineage>
</organism>
<gene>
    <name evidence="2" type="ORF">FCN18_13475</name>
</gene>
<evidence type="ECO:0008006" key="4">
    <source>
        <dbReference type="Google" id="ProtNLM"/>
    </source>
</evidence>
<dbReference type="PANTHER" id="PTHR42305">
    <property type="entry name" value="MEMBRANE PROTEIN RV1733C-RELATED"/>
    <property type="match status" value="1"/>
</dbReference>
<reference evidence="2 3" key="1">
    <citation type="journal article" date="2015" name="Antonie Van Leeuwenhoek">
        <title>Prauserella endophytica sp. nov., an endophytic actinobacterium isolated from Tamarix taklamakanensis.</title>
        <authorList>
            <person name="Liu J.M."/>
            <person name="Habden X."/>
            <person name="Guo L."/>
            <person name="Tuo L."/>
            <person name="Jiang Z.K."/>
            <person name="Liu S.W."/>
            <person name="Liu X.F."/>
            <person name="Chen L."/>
            <person name="Li R.F."/>
            <person name="Zhang Y.Q."/>
            <person name="Sun C.H."/>
        </authorList>
    </citation>
    <scope>NUCLEOTIDE SEQUENCE [LARGE SCALE GENOMIC DNA]</scope>
    <source>
        <strain evidence="2 3">CGMCC 4.7182</strain>
    </source>
</reference>
<keyword evidence="3" id="KW-1185">Reference proteome</keyword>
<feature type="transmembrane region" description="Helical" evidence="1">
    <location>
        <begin position="31"/>
        <end position="53"/>
    </location>
</feature>
<dbReference type="InterPro" id="IPR039708">
    <property type="entry name" value="MT1774/Rv1733c-like"/>
</dbReference>
<evidence type="ECO:0000313" key="3">
    <source>
        <dbReference type="Proteomes" id="UP000309992"/>
    </source>
</evidence>